<gene>
    <name evidence="1" type="ORF">AcetOrient_orf00715</name>
</gene>
<sequence>MPQSREIRFYKQQKGSNIIMLRKFIMVLGATTALFGIIGGASASPLPRHASTQHDTNIAEVGQALLSGYEQEGLTLREDPERQLLLIGTDPAALHAHDQTDSSMNQYHLAVRDVLSAAASYAYLYFGLHPDASSLSVQADIEQDGAIPASNAADEQTQQPALSFTIPRPSFPISPDRKPDAYSAQTISAILGEIDPSKTTIAPWLKARLQPQASANQPNTH</sequence>
<dbReference type="EMBL" id="AP018515">
    <property type="protein sequence ID" value="BBC78845.1"/>
    <property type="molecule type" value="Genomic_DNA"/>
</dbReference>
<proteinExistence type="predicted"/>
<dbReference type="Proteomes" id="UP000270034">
    <property type="component" value="Chromosome"/>
</dbReference>
<evidence type="ECO:0000313" key="1">
    <source>
        <dbReference type="EMBL" id="BBC78845.1"/>
    </source>
</evidence>
<name>A0A2Z5ZEM1_9PROT</name>
<accession>A0A2Z5ZEM1</accession>
<evidence type="ECO:0000313" key="2">
    <source>
        <dbReference type="Proteomes" id="UP000270034"/>
    </source>
</evidence>
<protein>
    <submittedName>
        <fullName evidence="1">Uncharacterized protein</fullName>
    </submittedName>
</protein>
<dbReference type="AlphaFoldDB" id="A0A2Z5ZEM1"/>
<dbReference type="KEGG" id="aot:AcetOri_orf00715"/>
<organism evidence="1 2">
    <name type="scientific">Acetobacter orientalis</name>
    <dbReference type="NCBI Taxonomy" id="146474"/>
    <lineage>
        <taxon>Bacteria</taxon>
        <taxon>Pseudomonadati</taxon>
        <taxon>Pseudomonadota</taxon>
        <taxon>Alphaproteobacteria</taxon>
        <taxon>Acetobacterales</taxon>
        <taxon>Acetobacteraceae</taxon>
        <taxon>Acetobacter</taxon>
    </lineage>
</organism>
<reference evidence="1 2" key="1">
    <citation type="submission" date="2018-02" db="EMBL/GenBank/DDBJ databases">
        <title>Acetobacter orientalis genome.</title>
        <authorList>
            <person name="Nakashima N."/>
            <person name="Tamura T."/>
        </authorList>
    </citation>
    <scope>NUCLEOTIDE SEQUENCE [LARGE SCALE GENOMIC DNA]</scope>
    <source>
        <strain evidence="1 2">FAN1</strain>
    </source>
</reference>